<dbReference type="Gene3D" id="3.30.450.30">
    <property type="entry name" value="Dynein light chain 2a, cytoplasmic"/>
    <property type="match status" value="1"/>
</dbReference>
<dbReference type="GO" id="GO:0005524">
    <property type="term" value="F:ATP binding"/>
    <property type="evidence" value="ECO:0007669"/>
    <property type="project" value="UniProtKB-KW"/>
</dbReference>
<dbReference type="EMBL" id="CP002896">
    <property type="protein sequence ID" value="AEK41854.1"/>
    <property type="molecule type" value="Genomic_DNA"/>
</dbReference>
<evidence type="ECO:0000256" key="9">
    <source>
        <dbReference type="ARBA" id="ARBA00022840"/>
    </source>
</evidence>
<keyword evidence="8 15" id="KW-0418">Kinase</keyword>
<evidence type="ECO:0000256" key="4">
    <source>
        <dbReference type="ARBA" id="ARBA00022553"/>
    </source>
</evidence>
<feature type="compositionally biased region" description="Gly residues" evidence="12">
    <location>
        <begin position="777"/>
        <end position="789"/>
    </location>
</feature>
<dbReference type="InterPro" id="IPR036890">
    <property type="entry name" value="HATPase_C_sf"/>
</dbReference>
<evidence type="ECO:0000256" key="11">
    <source>
        <dbReference type="ARBA" id="ARBA00023012"/>
    </source>
</evidence>
<evidence type="ECO:0000256" key="2">
    <source>
        <dbReference type="ARBA" id="ARBA00004370"/>
    </source>
</evidence>
<evidence type="ECO:0000256" key="3">
    <source>
        <dbReference type="ARBA" id="ARBA00012438"/>
    </source>
</evidence>
<dbReference type="InterPro" id="IPR003594">
    <property type="entry name" value="HATPase_dom"/>
</dbReference>
<protein>
    <recommendedName>
        <fullName evidence="3">histidine kinase</fullName>
        <ecNumber evidence="3">2.7.13.3</ecNumber>
    </recommendedName>
</protein>
<dbReference type="InterPro" id="IPR004942">
    <property type="entry name" value="Roadblock/LAMTOR2_dom"/>
</dbReference>
<keyword evidence="11" id="KW-0902">Two-component regulatory system</keyword>
<dbReference type="RefSeq" id="WP_014466946.1">
    <property type="nucleotide sequence ID" value="NC_017186.1"/>
</dbReference>
<keyword evidence="7" id="KW-0547">Nucleotide-binding</keyword>
<evidence type="ECO:0000256" key="5">
    <source>
        <dbReference type="ARBA" id="ARBA00022679"/>
    </source>
</evidence>
<keyword evidence="9" id="KW-0067">ATP-binding</keyword>
<dbReference type="SMART" id="SM00304">
    <property type="entry name" value="HAMP"/>
    <property type="match status" value="1"/>
</dbReference>
<dbReference type="InterPro" id="IPR003660">
    <property type="entry name" value="HAMP_dom"/>
</dbReference>
<dbReference type="GO" id="GO:0000160">
    <property type="term" value="P:phosphorelay signal transduction system"/>
    <property type="evidence" value="ECO:0007669"/>
    <property type="project" value="UniProtKB-KW"/>
</dbReference>
<feature type="compositionally biased region" description="Low complexity" evidence="12">
    <location>
        <begin position="738"/>
        <end position="747"/>
    </location>
</feature>
<keyword evidence="6 13" id="KW-0812">Transmembrane</keyword>
<name>A0A9R0NWC1_AMYMS</name>
<evidence type="ECO:0000256" key="10">
    <source>
        <dbReference type="ARBA" id="ARBA00022989"/>
    </source>
</evidence>
<dbReference type="AlphaFoldDB" id="A0A9R0NWC1"/>
<dbReference type="SMART" id="SM00387">
    <property type="entry name" value="HATPase_c"/>
    <property type="match status" value="1"/>
</dbReference>
<reference evidence="15 16" key="1">
    <citation type="journal article" date="2011" name="J. Bacteriol.">
        <title>Whole genome sequence of the rifamycin B-producing strain Amycolatopsis mediterranei S699.</title>
        <authorList>
            <person name="Verma M."/>
            <person name="Kaur J."/>
            <person name="Kumar M."/>
            <person name="Kumari K."/>
            <person name="Saxena A."/>
            <person name="Anand S."/>
            <person name="Nigam A."/>
            <person name="Ravi V."/>
            <person name="Raghuvanshi S."/>
            <person name="Khurana P."/>
            <person name="Tyagi A.K."/>
            <person name="Khurana J.P."/>
            <person name="Lal R."/>
        </authorList>
    </citation>
    <scope>NUCLEOTIDE SEQUENCE [LARGE SCALE GENOMIC DNA]</scope>
    <source>
        <strain evidence="15 16">S699</strain>
    </source>
</reference>
<feature type="compositionally biased region" description="Basic residues" evidence="12">
    <location>
        <begin position="912"/>
        <end position="931"/>
    </location>
</feature>
<accession>A0A9R0NWC1</accession>
<feature type="compositionally biased region" description="Basic and acidic residues" evidence="12">
    <location>
        <begin position="756"/>
        <end position="773"/>
    </location>
</feature>
<feature type="compositionally biased region" description="Basic residues" evidence="12">
    <location>
        <begin position="846"/>
        <end position="870"/>
    </location>
</feature>
<dbReference type="SMART" id="SM00960">
    <property type="entry name" value="Robl_LC7"/>
    <property type="match status" value="1"/>
</dbReference>
<dbReference type="KEGG" id="amn:RAM_16830"/>
<organism evidence="15 16">
    <name type="scientific">Amycolatopsis mediterranei (strain S699)</name>
    <name type="common">Nocardia mediterranei</name>
    <dbReference type="NCBI Taxonomy" id="713604"/>
    <lineage>
        <taxon>Bacteria</taxon>
        <taxon>Bacillati</taxon>
        <taxon>Actinomycetota</taxon>
        <taxon>Actinomycetes</taxon>
        <taxon>Pseudonocardiales</taxon>
        <taxon>Pseudonocardiaceae</taxon>
        <taxon>Amycolatopsis</taxon>
    </lineage>
</organism>
<keyword evidence="10 13" id="KW-1133">Transmembrane helix</keyword>
<dbReference type="PANTHER" id="PTHR44936">
    <property type="entry name" value="SENSOR PROTEIN CREC"/>
    <property type="match status" value="1"/>
</dbReference>
<dbReference type="PROSITE" id="PS50885">
    <property type="entry name" value="HAMP"/>
    <property type="match status" value="1"/>
</dbReference>
<feature type="region of interest" description="Disordered" evidence="12">
    <location>
        <begin position="669"/>
        <end position="959"/>
    </location>
</feature>
<keyword evidence="13" id="KW-0472">Membrane</keyword>
<dbReference type="GeneID" id="92876961"/>
<proteinExistence type="predicted"/>
<feature type="compositionally biased region" description="Gly residues" evidence="12">
    <location>
        <begin position="714"/>
        <end position="726"/>
    </location>
</feature>
<evidence type="ECO:0000313" key="16">
    <source>
        <dbReference type="Proteomes" id="UP000006138"/>
    </source>
</evidence>
<dbReference type="GO" id="GO:0016020">
    <property type="term" value="C:membrane"/>
    <property type="evidence" value="ECO:0007669"/>
    <property type="project" value="UniProtKB-SubCell"/>
</dbReference>
<dbReference type="Gene3D" id="3.30.565.10">
    <property type="entry name" value="Histidine kinase-like ATPase, C-terminal domain"/>
    <property type="match status" value="1"/>
</dbReference>
<feature type="compositionally biased region" description="Basic and acidic residues" evidence="12">
    <location>
        <begin position="806"/>
        <end position="820"/>
    </location>
</feature>
<evidence type="ECO:0000256" key="1">
    <source>
        <dbReference type="ARBA" id="ARBA00000085"/>
    </source>
</evidence>
<evidence type="ECO:0000256" key="8">
    <source>
        <dbReference type="ARBA" id="ARBA00022777"/>
    </source>
</evidence>
<dbReference type="Pfam" id="PF02518">
    <property type="entry name" value="HATPase_c"/>
    <property type="match status" value="1"/>
</dbReference>
<evidence type="ECO:0000313" key="15">
    <source>
        <dbReference type="EMBL" id="AEK41854.1"/>
    </source>
</evidence>
<dbReference type="SUPFAM" id="SSF103196">
    <property type="entry name" value="Roadblock/LC7 domain"/>
    <property type="match status" value="1"/>
</dbReference>
<gene>
    <name evidence="15" type="ordered locus">RAM_16830</name>
</gene>
<dbReference type="EC" id="2.7.13.3" evidence="3"/>
<feature type="compositionally biased region" description="Gly residues" evidence="12">
    <location>
        <begin position="687"/>
        <end position="706"/>
    </location>
</feature>
<dbReference type="SUPFAM" id="SSF55874">
    <property type="entry name" value="ATPase domain of HSP90 chaperone/DNA topoisomerase II/histidine kinase"/>
    <property type="match status" value="1"/>
</dbReference>
<evidence type="ECO:0000256" key="6">
    <source>
        <dbReference type="ARBA" id="ARBA00022692"/>
    </source>
</evidence>
<keyword evidence="16" id="KW-1185">Reference proteome</keyword>
<evidence type="ECO:0000256" key="7">
    <source>
        <dbReference type="ARBA" id="ARBA00022741"/>
    </source>
</evidence>
<evidence type="ECO:0000259" key="14">
    <source>
        <dbReference type="PROSITE" id="PS50885"/>
    </source>
</evidence>
<feature type="compositionally biased region" description="Basic residues" evidence="12">
    <location>
        <begin position="879"/>
        <end position="903"/>
    </location>
</feature>
<evidence type="ECO:0000256" key="13">
    <source>
        <dbReference type="SAM" id="Phobius"/>
    </source>
</evidence>
<dbReference type="Gene3D" id="6.10.340.10">
    <property type="match status" value="1"/>
</dbReference>
<comment type="catalytic activity">
    <reaction evidence="1">
        <text>ATP + protein L-histidine = ADP + protein N-phospho-L-histidine.</text>
        <dbReference type="EC" id="2.7.13.3"/>
    </reaction>
</comment>
<sequence>MHESRSTLRRPADAAWWPAHWSVRTKISVVLLLPVLVAVALAEVRIQGELDRATALSAARDRLPVLHDTIDLTASLGEEMVTAVAVPAGAPDTVTAAVDAKVAAVQRDAGFAPLPGDTGRALNTALGKLAGIRAAGAGGGDVRTKAAGYNDIIATLGDLVPAFVPADAGTETAAGAETARLLVHLRAELATEETYARAARNSPDDASLRPAVVQTAAEQEVLGEQAEHQLGGALLARFKAATSSADARLDALQESGTRAPLASFAPSIAAETTGVTAVLNDVAAKLAGDVSAAADRARADSLRDAALVLGSLLGALAIALLVVRSLVTPVRRLRAAALRAANEQLPETVRQIREGHDVDWRAVPGSGVRTDEEIGQLARAFDDMHRQAVRLAVEQAELRKQVSEMFMTLSRRSQSLVEQQLSIIEDLEAGEQDPGRLDELFRIDHIATRLRRNGENLHVLAGGRPVRHGREPVPTRDLLRAATSEVKDYRRVALGNAPRSSVQPEAAADVVHILAELLENATRFSPPEHKVALTADRGADGGLLIEVVDQGLGMTPAELATVNARLAAAGTVGPETTRRMGLFVVGRLAALHGVTVRLRATGAAGRHAGVTASVHVPGALVLADLARPIGAGRLAPAGRNGHTRPPVVPVVPAQASTPIFEQVVTSWFTDAPGQAGGPPERSQGPGPVAGGGGAVGGGLRAGGEPGGRASCGPPGTGLAGRDGGGGEPDRVGRGGVAGRCRGFRGARSGVGGVDGGPDRSGRGRPSRDSRGAWDRFGGAGGPDRSGRGGMAVPRGDSRGAPSRPSGADRFRRSGKPDPPSRNRAGARRRSHPPFRADPRRGVGHSGRPHAASRRKRSQASGRAKPHRCRPAHPAARCAARSRGRRSSRARAGRRDLPRRRRRAQQSLAALPRHARRPVGKRRAYRTIRKGRSGSAMTELHPRRSATEPAARSLRGTLPAPPERSATLNWLVNGFVQDVSGVAHAVLVSADGLLVAADDSLPRERGDQLAAIAAGLSSLSLGTAELFTAGRVVQSVIEMEQGFLLLMSVGDGSNLVVLASTGCDIGLVGYEMTMLVERVGQKVDVPAREIPVAQDHR</sequence>
<feature type="transmembrane region" description="Helical" evidence="13">
    <location>
        <begin position="305"/>
        <end position="327"/>
    </location>
</feature>
<dbReference type="PANTHER" id="PTHR44936:SF9">
    <property type="entry name" value="SENSOR PROTEIN CREC"/>
    <property type="match status" value="1"/>
</dbReference>
<comment type="subcellular location">
    <subcellularLocation>
        <location evidence="2">Membrane</location>
    </subcellularLocation>
</comment>
<dbReference type="InterPro" id="IPR050980">
    <property type="entry name" value="2C_sensor_his_kinase"/>
</dbReference>
<dbReference type="Proteomes" id="UP000006138">
    <property type="component" value="Chromosome"/>
</dbReference>
<evidence type="ECO:0000256" key="12">
    <source>
        <dbReference type="SAM" id="MobiDB-lite"/>
    </source>
</evidence>
<keyword evidence="4" id="KW-0597">Phosphoprotein</keyword>
<dbReference type="Pfam" id="PF03259">
    <property type="entry name" value="Robl_LC7"/>
    <property type="match status" value="1"/>
</dbReference>
<feature type="domain" description="HAMP" evidence="14">
    <location>
        <begin position="324"/>
        <end position="393"/>
    </location>
</feature>
<keyword evidence="5" id="KW-0808">Transferase</keyword>
<dbReference type="GO" id="GO:0004673">
    <property type="term" value="F:protein histidine kinase activity"/>
    <property type="evidence" value="ECO:0007669"/>
    <property type="project" value="UniProtKB-EC"/>
</dbReference>